<dbReference type="PANTHER" id="PTHR39328">
    <property type="entry name" value="BLL2871 PROTEIN"/>
    <property type="match status" value="1"/>
</dbReference>
<gene>
    <name evidence="2" type="ORF">IPN91_02680</name>
</gene>
<dbReference type="Proteomes" id="UP000709959">
    <property type="component" value="Unassembled WGS sequence"/>
</dbReference>
<evidence type="ECO:0000313" key="3">
    <source>
        <dbReference type="Proteomes" id="UP000709959"/>
    </source>
</evidence>
<dbReference type="InterPro" id="IPR011990">
    <property type="entry name" value="TPR-like_helical_dom_sf"/>
</dbReference>
<keyword evidence="1" id="KW-0732">Signal</keyword>
<dbReference type="AlphaFoldDB" id="A0A936K4W7"/>
<proteinExistence type="predicted"/>
<dbReference type="SUPFAM" id="SSF48452">
    <property type="entry name" value="TPR-like"/>
    <property type="match status" value="1"/>
</dbReference>
<accession>A0A936K4W7</accession>
<reference evidence="2 3" key="1">
    <citation type="submission" date="2020-10" db="EMBL/GenBank/DDBJ databases">
        <title>Connecting structure to function with the recovery of over 1000 high-quality activated sludge metagenome-assembled genomes encoding full-length rRNA genes using long-read sequencing.</title>
        <authorList>
            <person name="Singleton C.M."/>
            <person name="Petriglieri F."/>
            <person name="Kristensen J.M."/>
            <person name="Kirkegaard R.H."/>
            <person name="Michaelsen T.Y."/>
            <person name="Andersen M.H."/>
            <person name="Karst S.M."/>
            <person name="Dueholm M.S."/>
            <person name="Nielsen P.H."/>
            <person name="Albertsen M."/>
        </authorList>
    </citation>
    <scope>NUCLEOTIDE SEQUENCE [LARGE SCALE GENOMIC DNA]</scope>
    <source>
        <strain evidence="2">OdNE_18-Q3-R46-58_MAXAC.008</strain>
    </source>
</reference>
<dbReference type="EMBL" id="JADKCH010000001">
    <property type="protein sequence ID" value="MBK8571548.1"/>
    <property type="molecule type" value="Genomic_DNA"/>
</dbReference>
<organism evidence="2 3">
    <name type="scientific">Candidatus Geothrix odensensis</name>
    <dbReference type="NCBI Taxonomy" id="2954440"/>
    <lineage>
        <taxon>Bacteria</taxon>
        <taxon>Pseudomonadati</taxon>
        <taxon>Acidobacteriota</taxon>
        <taxon>Holophagae</taxon>
        <taxon>Holophagales</taxon>
        <taxon>Holophagaceae</taxon>
        <taxon>Geothrix</taxon>
    </lineage>
</organism>
<feature type="chain" id="PRO_5037348185" evidence="1">
    <location>
        <begin position="21"/>
        <end position="324"/>
    </location>
</feature>
<feature type="signal peptide" evidence="1">
    <location>
        <begin position="1"/>
        <end position="20"/>
    </location>
</feature>
<dbReference type="Gene3D" id="3.60.20.10">
    <property type="entry name" value="Glutamine Phosphoribosylpyrophosphate, subunit 1, domain 1"/>
    <property type="match status" value="1"/>
</dbReference>
<comment type="caution">
    <text evidence="2">The sequence shown here is derived from an EMBL/GenBank/DDBJ whole genome shotgun (WGS) entry which is preliminary data.</text>
</comment>
<dbReference type="InterPro" id="IPR010430">
    <property type="entry name" value="DUF1028"/>
</dbReference>
<sequence>MRCPALFLLAVFALSGSAGEAPRRPVHTYSIVARDPVTGDLGVAVQSHWFSVGSAVPWAEPGVGAVATQSFTEPSYGPLGLALMKAGKSAPEAMKALLTADSDREVRQVAMVDAQGRAAAHTGAKCIQAAGHEVGEGFTVEANLMDKATVWPAMARAFRATKGDLADRLLAALRAAQAEGGDLRGQQSAAILIVKGKPSGQPWNDRLFDLRVEDHPDPLKELARLIQLRRAYRLMDEGDGFVTAGKWAEAKAAYEAAAKLAPGIWEMPFWQAVALASSGKRNEALPIFKQVFAAEPFWKRLVPRLAEVDQLPKDLALLKAIEAQ</sequence>
<evidence type="ECO:0000313" key="2">
    <source>
        <dbReference type="EMBL" id="MBK8571548.1"/>
    </source>
</evidence>
<dbReference type="PANTHER" id="PTHR39328:SF1">
    <property type="entry name" value="BLL2871 PROTEIN"/>
    <property type="match status" value="1"/>
</dbReference>
<name>A0A936K4W7_9BACT</name>
<dbReference type="Gene3D" id="1.25.40.10">
    <property type="entry name" value="Tetratricopeptide repeat domain"/>
    <property type="match status" value="1"/>
</dbReference>
<evidence type="ECO:0000256" key="1">
    <source>
        <dbReference type="SAM" id="SignalP"/>
    </source>
</evidence>
<dbReference type="InterPro" id="IPR029055">
    <property type="entry name" value="Ntn_hydrolases_N"/>
</dbReference>
<protein>
    <submittedName>
        <fullName evidence="2">DUF1028 domain-containing protein</fullName>
    </submittedName>
</protein>
<dbReference type="SUPFAM" id="SSF56235">
    <property type="entry name" value="N-terminal nucleophile aminohydrolases (Ntn hydrolases)"/>
    <property type="match status" value="1"/>
</dbReference>
<dbReference type="Pfam" id="PF06267">
    <property type="entry name" value="DUF1028"/>
    <property type="match status" value="1"/>
</dbReference>